<gene>
    <name evidence="2" type="ORF">PSEUBRA_SCAF2g02976</name>
</gene>
<dbReference type="eggNOG" id="ENOG502RZT0">
    <property type="taxonomic scope" value="Eukaryota"/>
</dbReference>
<proteinExistence type="predicted"/>
<evidence type="ECO:0000259" key="1">
    <source>
        <dbReference type="Pfam" id="PF13302"/>
    </source>
</evidence>
<organism evidence="2 3">
    <name type="scientific">Kalmanozyma brasiliensis (strain GHG001)</name>
    <name type="common">Yeast</name>
    <name type="synonym">Pseudozyma brasiliensis</name>
    <dbReference type="NCBI Taxonomy" id="1365824"/>
    <lineage>
        <taxon>Eukaryota</taxon>
        <taxon>Fungi</taxon>
        <taxon>Dikarya</taxon>
        <taxon>Basidiomycota</taxon>
        <taxon>Ustilaginomycotina</taxon>
        <taxon>Ustilaginomycetes</taxon>
        <taxon>Ustilaginales</taxon>
        <taxon>Ustilaginaceae</taxon>
        <taxon>Kalmanozyma</taxon>
    </lineage>
</organism>
<evidence type="ECO:0000313" key="2">
    <source>
        <dbReference type="EMBL" id="EST07890.1"/>
    </source>
</evidence>
<dbReference type="OrthoDB" id="41238at2759"/>
<dbReference type="InterPro" id="IPR016181">
    <property type="entry name" value="Acyl_CoA_acyltransferase"/>
</dbReference>
<protein>
    <recommendedName>
        <fullName evidence="1">N-acetyltransferase domain-containing protein</fullName>
    </recommendedName>
</protein>
<evidence type="ECO:0000313" key="3">
    <source>
        <dbReference type="Proteomes" id="UP000019377"/>
    </source>
</evidence>
<dbReference type="AlphaFoldDB" id="V5ERV9"/>
<dbReference type="Proteomes" id="UP000019377">
    <property type="component" value="Unassembled WGS sequence"/>
</dbReference>
<dbReference type="InterPro" id="IPR051908">
    <property type="entry name" value="Ribosomal_N-acetyltransferase"/>
</dbReference>
<dbReference type="FunFam" id="3.40.630.30:FF:000047">
    <property type="entry name" value="Acetyltransferase, GNAT family"/>
    <property type="match status" value="1"/>
</dbReference>
<name>V5ERV9_KALBG</name>
<dbReference type="EMBL" id="KI545862">
    <property type="protein sequence ID" value="EST07890.1"/>
    <property type="molecule type" value="Genomic_DNA"/>
</dbReference>
<dbReference type="Pfam" id="PF13302">
    <property type="entry name" value="Acetyltransf_3"/>
    <property type="match status" value="1"/>
</dbReference>
<dbReference type="PANTHER" id="PTHR43441">
    <property type="entry name" value="RIBOSOMAL-PROTEIN-SERINE ACETYLTRANSFERASE"/>
    <property type="match status" value="1"/>
</dbReference>
<keyword evidence="3" id="KW-1185">Reference proteome</keyword>
<dbReference type="HOGENOM" id="CLU_013985_1_2_1"/>
<accession>V5ERV9</accession>
<dbReference type="Gene3D" id="3.40.630.30">
    <property type="match status" value="1"/>
</dbReference>
<dbReference type="GO" id="GO:0008999">
    <property type="term" value="F:protein-N-terminal-alanine acetyltransferase activity"/>
    <property type="evidence" value="ECO:0007669"/>
    <property type="project" value="TreeGrafter"/>
</dbReference>
<feature type="domain" description="N-acetyltransferase" evidence="1">
    <location>
        <begin position="37"/>
        <end position="182"/>
    </location>
</feature>
<dbReference type="GO" id="GO:1990189">
    <property type="term" value="F:protein N-terminal-serine acetyltransferase activity"/>
    <property type="evidence" value="ECO:0007669"/>
    <property type="project" value="TreeGrafter"/>
</dbReference>
<dbReference type="SUPFAM" id="SSF55729">
    <property type="entry name" value="Acyl-CoA N-acyltransferases (Nat)"/>
    <property type="match status" value="1"/>
</dbReference>
<reference evidence="3" key="1">
    <citation type="journal article" date="2013" name="Genome Announc.">
        <title>Draft genome sequence of Pseudozyma brasiliensis sp. nov. strain GHG001, a high producer of endo-1,4-xylanase isolated from an insect pest of sugarcane.</title>
        <authorList>
            <person name="Oliveira J.V.D.C."/>
            <person name="dos Santos R.A.C."/>
            <person name="Borges T.A."/>
            <person name="Riano-Pachon D.M."/>
            <person name="Goldman G.H."/>
        </authorList>
    </citation>
    <scope>NUCLEOTIDE SEQUENCE [LARGE SCALE GENOMIC DNA]</scope>
    <source>
        <strain evidence="3">GHG001</strain>
    </source>
</reference>
<dbReference type="PANTHER" id="PTHR43441:SF2">
    <property type="entry name" value="FAMILY ACETYLTRANSFERASE, PUTATIVE (AFU_ORTHOLOGUE AFUA_7G00850)-RELATED"/>
    <property type="match status" value="1"/>
</dbReference>
<dbReference type="OMA" id="FGAPMQR"/>
<dbReference type="RefSeq" id="XP_016292879.1">
    <property type="nucleotide sequence ID" value="XM_016437373.1"/>
</dbReference>
<sequence length="259" mass="29500">MLSLNDEEALQRLGPVVPTEPAQFPARVTIPGQYIDLVPLSTDHTEALYPLVALPEHERLWDYMLEGPFNGDRELFVAYMSARTSNNNNMVFWVIVDKQPASYSAPTILGIISYLNINPKHRTIEIGNILFSSLLQRSRKSSEAVFLMLKHAFDDLGYRRVEWKCNNLNLPSKRAATRYGFTYEGLFRKMLVLKGRNRDTAWFSVVDDEWPQRKAALEAWLSPDNFDPQTGAQILTLKQAHAKFGYAVPESLQMPAVPL</sequence>
<dbReference type="GeneID" id="27420045"/>
<dbReference type="InterPro" id="IPR000182">
    <property type="entry name" value="GNAT_dom"/>
</dbReference>